<evidence type="ECO:0000256" key="5">
    <source>
        <dbReference type="ARBA" id="ARBA00022679"/>
    </source>
</evidence>
<feature type="domain" description="Histidine kinase" evidence="8">
    <location>
        <begin position="438"/>
        <end position="658"/>
    </location>
</feature>
<reference evidence="10 11" key="1">
    <citation type="journal article" date="2013" name="Antonie Van Leeuwenhoek">
        <title>Dongia rigui sp. nov., isolated from freshwater of a large wetland in Korea.</title>
        <authorList>
            <person name="Baik K.S."/>
            <person name="Hwang Y.M."/>
            <person name="Choi J.S."/>
            <person name="Kwon J."/>
            <person name="Seong C.N."/>
        </authorList>
    </citation>
    <scope>NUCLEOTIDE SEQUENCE [LARGE SCALE GENOMIC DNA]</scope>
    <source>
        <strain evidence="10 11">04SU4-P</strain>
    </source>
</reference>
<comment type="catalytic activity">
    <reaction evidence="1">
        <text>ATP + protein L-histidine = ADP + protein N-phospho-L-histidine.</text>
        <dbReference type="EC" id="2.7.13.3"/>
    </reaction>
</comment>
<keyword evidence="7" id="KW-0902">Two-component regulatory system</keyword>
<evidence type="ECO:0000256" key="1">
    <source>
        <dbReference type="ARBA" id="ARBA00000085"/>
    </source>
</evidence>
<dbReference type="SMART" id="SM00388">
    <property type="entry name" value="HisKA"/>
    <property type="match status" value="1"/>
</dbReference>
<dbReference type="PROSITE" id="PS50885">
    <property type="entry name" value="HAMP"/>
    <property type="match status" value="1"/>
</dbReference>
<dbReference type="Gene3D" id="1.10.287.130">
    <property type="match status" value="1"/>
</dbReference>
<evidence type="ECO:0000256" key="2">
    <source>
        <dbReference type="ARBA" id="ARBA00004370"/>
    </source>
</evidence>
<evidence type="ECO:0000256" key="4">
    <source>
        <dbReference type="ARBA" id="ARBA00022553"/>
    </source>
</evidence>
<dbReference type="InterPro" id="IPR036097">
    <property type="entry name" value="HisK_dim/P_sf"/>
</dbReference>
<dbReference type="Pfam" id="PF02518">
    <property type="entry name" value="HATPase_c"/>
    <property type="match status" value="1"/>
</dbReference>
<keyword evidence="11" id="KW-1185">Reference proteome</keyword>
<dbReference type="InterPro" id="IPR005467">
    <property type="entry name" value="His_kinase_dom"/>
</dbReference>
<name>A0ABU5E1G5_9PROT</name>
<evidence type="ECO:0000313" key="11">
    <source>
        <dbReference type="Proteomes" id="UP001271769"/>
    </source>
</evidence>
<evidence type="ECO:0000259" key="8">
    <source>
        <dbReference type="PROSITE" id="PS50109"/>
    </source>
</evidence>
<dbReference type="SUPFAM" id="SSF47384">
    <property type="entry name" value="Homodimeric domain of signal transducing histidine kinase"/>
    <property type="match status" value="1"/>
</dbReference>
<feature type="domain" description="HAMP" evidence="9">
    <location>
        <begin position="363"/>
        <end position="416"/>
    </location>
</feature>
<sequence length="678" mass="73898">MRPFWSVRKALLIALPLLVGFAAVVVSIGGVFIAQRAAVAAAQVLMKSANDHITSRTLGFLTEAERTADATARLITDQSLVSQDRNTLMRYMWQQLMARPTLSGMYVGYDDGSFNYVMRVNTVAGDQFMFKSIDVQRRARDVTVTWRDVYYEVITPEEGMIDGFDPRLRPWYASATRDLNGGWTEPYVFWASRQPGISVARKAKCVSGACVVGVDITLAGLSQFFGQLESEIGGRAFLLTDEGRVIAASELTGGEVGRSLMRNRVHALPAIADIGSTLLLAVWKAAMSPAGSHPIGFRALEYDKTAYLAEIAPIDFHGLSWLVGVAVPRAGPLGWLTEAQDSIIWLVIGISAVTVLSAMALSQPIVAGLRRLERNALKVQAGEFRALAIPVGGFKEIRQTEETLLDMAHNLESQMQATQLALDEAIRAGQIKSEFLAHMSHELRTPLNGIIGFSELLEMNVGAKLSERERSYVADIVGLGRHLQHLIEQVLEFARLEGESHASMAEPVCLADIADSIKRLLERQWSEKRIAWHSDVPRDIRVRVDETPLRQILTNLLTNAVKYTRPGGEIVLAAGLLDGGAVRLVIKDTGVGMNADDLRNAFVPFSRSLRNPYVAANSGVGLGLPITKMLCERFGIALVLQSVPDVGTIAEIVLPGDVAADQPVDAAGAIEPVQRLAE</sequence>
<organism evidence="10 11">
    <name type="scientific">Dongia rigui</name>
    <dbReference type="NCBI Taxonomy" id="940149"/>
    <lineage>
        <taxon>Bacteria</taxon>
        <taxon>Pseudomonadati</taxon>
        <taxon>Pseudomonadota</taxon>
        <taxon>Alphaproteobacteria</taxon>
        <taxon>Rhodospirillales</taxon>
        <taxon>Dongiaceae</taxon>
        <taxon>Dongia</taxon>
    </lineage>
</organism>
<evidence type="ECO:0000259" key="9">
    <source>
        <dbReference type="PROSITE" id="PS50885"/>
    </source>
</evidence>
<dbReference type="SMART" id="SM00387">
    <property type="entry name" value="HATPase_c"/>
    <property type="match status" value="1"/>
</dbReference>
<dbReference type="InterPro" id="IPR036890">
    <property type="entry name" value="HATPase_C_sf"/>
</dbReference>
<dbReference type="EC" id="2.7.13.3" evidence="3"/>
<comment type="caution">
    <text evidence="10">The sequence shown here is derived from an EMBL/GenBank/DDBJ whole genome shotgun (WGS) entry which is preliminary data.</text>
</comment>
<dbReference type="Proteomes" id="UP001271769">
    <property type="component" value="Unassembled WGS sequence"/>
</dbReference>
<dbReference type="CDD" id="cd00082">
    <property type="entry name" value="HisKA"/>
    <property type="match status" value="1"/>
</dbReference>
<proteinExistence type="predicted"/>
<dbReference type="PROSITE" id="PS50109">
    <property type="entry name" value="HIS_KIN"/>
    <property type="match status" value="1"/>
</dbReference>
<evidence type="ECO:0000256" key="7">
    <source>
        <dbReference type="ARBA" id="ARBA00023012"/>
    </source>
</evidence>
<dbReference type="InterPro" id="IPR050736">
    <property type="entry name" value="Sensor_HK_Regulatory"/>
</dbReference>
<dbReference type="RefSeq" id="WP_320501903.1">
    <property type="nucleotide sequence ID" value="NZ_JAXCLX010000003.1"/>
</dbReference>
<dbReference type="GO" id="GO:0016301">
    <property type="term" value="F:kinase activity"/>
    <property type="evidence" value="ECO:0007669"/>
    <property type="project" value="UniProtKB-KW"/>
</dbReference>
<keyword evidence="6 10" id="KW-0418">Kinase</keyword>
<dbReference type="PANTHER" id="PTHR43711:SF1">
    <property type="entry name" value="HISTIDINE KINASE 1"/>
    <property type="match status" value="1"/>
</dbReference>
<protein>
    <recommendedName>
        <fullName evidence="3">histidine kinase</fullName>
        <ecNumber evidence="3">2.7.13.3</ecNumber>
    </recommendedName>
</protein>
<dbReference type="Pfam" id="PF00512">
    <property type="entry name" value="HisKA"/>
    <property type="match status" value="1"/>
</dbReference>
<evidence type="ECO:0000256" key="6">
    <source>
        <dbReference type="ARBA" id="ARBA00022777"/>
    </source>
</evidence>
<dbReference type="Gene3D" id="3.30.565.10">
    <property type="entry name" value="Histidine kinase-like ATPase, C-terminal domain"/>
    <property type="match status" value="1"/>
</dbReference>
<dbReference type="PANTHER" id="PTHR43711">
    <property type="entry name" value="TWO-COMPONENT HISTIDINE KINASE"/>
    <property type="match status" value="1"/>
</dbReference>
<dbReference type="InterPro" id="IPR003661">
    <property type="entry name" value="HisK_dim/P_dom"/>
</dbReference>
<keyword evidence="5" id="KW-0808">Transferase</keyword>
<accession>A0ABU5E1G5</accession>
<dbReference type="InterPro" id="IPR003594">
    <property type="entry name" value="HATPase_dom"/>
</dbReference>
<comment type="subcellular location">
    <subcellularLocation>
        <location evidence="2">Membrane</location>
    </subcellularLocation>
</comment>
<keyword evidence="4" id="KW-0597">Phosphoprotein</keyword>
<dbReference type="InterPro" id="IPR003660">
    <property type="entry name" value="HAMP_dom"/>
</dbReference>
<evidence type="ECO:0000256" key="3">
    <source>
        <dbReference type="ARBA" id="ARBA00012438"/>
    </source>
</evidence>
<gene>
    <name evidence="10" type="ORF">SMD31_15925</name>
</gene>
<dbReference type="InterPro" id="IPR004358">
    <property type="entry name" value="Sig_transdc_His_kin-like_C"/>
</dbReference>
<dbReference type="EMBL" id="JAXCLX010000003">
    <property type="protein sequence ID" value="MDY0873428.1"/>
    <property type="molecule type" value="Genomic_DNA"/>
</dbReference>
<evidence type="ECO:0000313" key="10">
    <source>
        <dbReference type="EMBL" id="MDY0873428.1"/>
    </source>
</evidence>
<dbReference type="Gene3D" id="3.30.450.20">
    <property type="entry name" value="PAS domain"/>
    <property type="match status" value="2"/>
</dbReference>
<dbReference type="SUPFAM" id="SSF55874">
    <property type="entry name" value="ATPase domain of HSP90 chaperone/DNA topoisomerase II/histidine kinase"/>
    <property type="match status" value="1"/>
</dbReference>
<dbReference type="PRINTS" id="PR00344">
    <property type="entry name" value="BCTRLSENSOR"/>
</dbReference>
<dbReference type="Gene3D" id="6.10.340.10">
    <property type="match status" value="1"/>
</dbReference>